<keyword evidence="1" id="KW-0418">Kinase</keyword>
<organism evidence="1 2">
    <name type="scientific">Camellia lanceoleosa</name>
    <dbReference type="NCBI Taxonomy" id="1840588"/>
    <lineage>
        <taxon>Eukaryota</taxon>
        <taxon>Viridiplantae</taxon>
        <taxon>Streptophyta</taxon>
        <taxon>Embryophyta</taxon>
        <taxon>Tracheophyta</taxon>
        <taxon>Spermatophyta</taxon>
        <taxon>Magnoliopsida</taxon>
        <taxon>eudicotyledons</taxon>
        <taxon>Gunneridae</taxon>
        <taxon>Pentapetalae</taxon>
        <taxon>asterids</taxon>
        <taxon>Ericales</taxon>
        <taxon>Theaceae</taxon>
        <taxon>Camellia</taxon>
    </lineage>
</organism>
<proteinExistence type="predicted"/>
<evidence type="ECO:0000313" key="1">
    <source>
        <dbReference type="EMBL" id="KAI8010638.1"/>
    </source>
</evidence>
<dbReference type="EMBL" id="CM045762">
    <property type="protein sequence ID" value="KAI8010638.1"/>
    <property type="molecule type" value="Genomic_DNA"/>
</dbReference>
<keyword evidence="1" id="KW-0808">Transferase</keyword>
<dbReference type="Proteomes" id="UP001060215">
    <property type="component" value="Chromosome 5"/>
</dbReference>
<keyword evidence="2" id="KW-1185">Reference proteome</keyword>
<reference evidence="1 2" key="1">
    <citation type="journal article" date="2022" name="Plant J.">
        <title>Chromosome-level genome of Camellia lanceoleosa provides a valuable resource for understanding genome evolution and self-incompatibility.</title>
        <authorList>
            <person name="Gong W."/>
            <person name="Xiao S."/>
            <person name="Wang L."/>
            <person name="Liao Z."/>
            <person name="Chang Y."/>
            <person name="Mo W."/>
            <person name="Hu G."/>
            <person name="Li W."/>
            <person name="Zhao G."/>
            <person name="Zhu H."/>
            <person name="Hu X."/>
            <person name="Ji K."/>
            <person name="Xiang X."/>
            <person name="Song Q."/>
            <person name="Yuan D."/>
            <person name="Jin S."/>
            <person name="Zhang L."/>
        </authorList>
    </citation>
    <scope>NUCLEOTIDE SEQUENCE [LARGE SCALE GENOMIC DNA]</scope>
    <source>
        <strain evidence="1">SQ_2022a</strain>
    </source>
</reference>
<evidence type="ECO:0000313" key="2">
    <source>
        <dbReference type="Proteomes" id="UP001060215"/>
    </source>
</evidence>
<gene>
    <name evidence="1" type="ORF">LOK49_LG06G01186</name>
</gene>
<protein>
    <submittedName>
        <fullName evidence="1">Histidine kinase 2</fullName>
    </submittedName>
</protein>
<name>A0ACC0HAP7_9ERIC</name>
<comment type="caution">
    <text evidence="1">The sequence shown here is derived from an EMBL/GenBank/DDBJ whole genome shotgun (WGS) entry which is preliminary data.</text>
</comment>
<accession>A0ACC0HAP7</accession>
<sequence>MYEAIVTYADSGKAALEKLKPTHNFDACFMDLQMPKMEGFEATWKIRSLEHEVNERIGSGEATIEMFANVAYWHTPILAMTANVCRRTTVFSSCTIL</sequence>